<dbReference type="EMBL" id="LAZR01000245">
    <property type="protein sequence ID" value="KKN79569.1"/>
    <property type="molecule type" value="Genomic_DNA"/>
</dbReference>
<evidence type="ECO:0000313" key="1">
    <source>
        <dbReference type="EMBL" id="KKN79569.1"/>
    </source>
</evidence>
<reference evidence="1" key="1">
    <citation type="journal article" date="2015" name="Nature">
        <title>Complex archaea that bridge the gap between prokaryotes and eukaryotes.</title>
        <authorList>
            <person name="Spang A."/>
            <person name="Saw J.H."/>
            <person name="Jorgensen S.L."/>
            <person name="Zaremba-Niedzwiedzka K."/>
            <person name="Martijn J."/>
            <person name="Lind A.E."/>
            <person name="van Eijk R."/>
            <person name="Schleper C."/>
            <person name="Guy L."/>
            <person name="Ettema T.J."/>
        </authorList>
    </citation>
    <scope>NUCLEOTIDE SEQUENCE</scope>
</reference>
<feature type="non-terminal residue" evidence="1">
    <location>
        <position position="1"/>
    </location>
</feature>
<gene>
    <name evidence="1" type="ORF">LCGC14_0339200</name>
</gene>
<name>A0A0F9TJW9_9ZZZZ</name>
<comment type="caution">
    <text evidence="1">The sequence shown here is derived from an EMBL/GenBank/DDBJ whole genome shotgun (WGS) entry which is preliminary data.</text>
</comment>
<protein>
    <submittedName>
        <fullName evidence="1">Uncharacterized protein</fullName>
    </submittedName>
</protein>
<proteinExistence type="predicted"/>
<organism evidence="1">
    <name type="scientific">marine sediment metagenome</name>
    <dbReference type="NCBI Taxonomy" id="412755"/>
    <lineage>
        <taxon>unclassified sequences</taxon>
        <taxon>metagenomes</taxon>
        <taxon>ecological metagenomes</taxon>
    </lineage>
</organism>
<sequence>AGQGVYFKKLTVKQVIILDGLFSQGAML</sequence>
<dbReference type="AlphaFoldDB" id="A0A0F9TJW9"/>
<accession>A0A0F9TJW9</accession>